<dbReference type="PANTHER" id="PTHR21584">
    <property type="entry name" value="DIFFERENTIAL DISPLAY AND ACTIVATED BY P53 DDA3 /G2 S PHASE EXPRESSED 1"/>
    <property type="match status" value="1"/>
</dbReference>
<feature type="compositionally biased region" description="Pro residues" evidence="1">
    <location>
        <begin position="190"/>
        <end position="204"/>
    </location>
</feature>
<reference evidence="2" key="1">
    <citation type="submission" date="2025-08" db="UniProtKB">
        <authorList>
            <consortium name="Ensembl"/>
        </authorList>
    </citation>
    <scope>IDENTIFICATION</scope>
</reference>
<evidence type="ECO:0000256" key="1">
    <source>
        <dbReference type="SAM" id="MobiDB-lite"/>
    </source>
</evidence>
<reference evidence="2" key="2">
    <citation type="submission" date="2025-09" db="UniProtKB">
        <authorList>
            <consortium name="Ensembl"/>
        </authorList>
    </citation>
    <scope>IDENTIFICATION</scope>
</reference>
<evidence type="ECO:0000313" key="3">
    <source>
        <dbReference type="Proteomes" id="UP000472261"/>
    </source>
</evidence>
<dbReference type="OMA" id="PHCRSIE"/>
<accession>A0A669QYK2</accession>
<dbReference type="GO" id="GO:0007080">
    <property type="term" value="P:mitotic metaphase chromosome alignment"/>
    <property type="evidence" value="ECO:0007669"/>
    <property type="project" value="TreeGrafter"/>
</dbReference>
<dbReference type="AlphaFoldDB" id="A0A669QYK2"/>
<feature type="compositionally biased region" description="Basic residues" evidence="1">
    <location>
        <begin position="268"/>
        <end position="277"/>
    </location>
</feature>
<name>A0A669QYK2_PHACC</name>
<feature type="compositionally biased region" description="Low complexity" evidence="1">
    <location>
        <begin position="172"/>
        <end position="189"/>
    </location>
</feature>
<feature type="compositionally biased region" description="Gly residues" evidence="1">
    <location>
        <begin position="121"/>
        <end position="130"/>
    </location>
</feature>
<sequence length="277" mass="28772">MCPPHVPPASPPDVQFITEEKFDFSILSPSDSREDDDDDEEPPGGTNGRWSPLSGAGLEEMVREATRLAAQLQQCHLSPLPPGPGGGSPRSPRRETFVVKDSPVRALLPTVPAASVPKVGGTTGGWGGGTALAPWGPHWEWVQGHPKPPPFLPAQPKLRSSTATPPTRAPRARATTTARATITASTAPSSRPPPPSAIPKPPAPRTSTALGTAPCLSFPTPTLPQVHPMGWGLAPGADLPPPAAACSPPARRQLAAPHDDSITQLGKLSHRGRGGAQ</sequence>
<organism evidence="2 3">
    <name type="scientific">Phasianus colchicus</name>
    <name type="common">Common pheasant</name>
    <dbReference type="NCBI Taxonomy" id="9054"/>
    <lineage>
        <taxon>Eukaryota</taxon>
        <taxon>Metazoa</taxon>
        <taxon>Chordata</taxon>
        <taxon>Craniata</taxon>
        <taxon>Vertebrata</taxon>
        <taxon>Euteleostomi</taxon>
        <taxon>Archelosauria</taxon>
        <taxon>Archosauria</taxon>
        <taxon>Dinosauria</taxon>
        <taxon>Saurischia</taxon>
        <taxon>Theropoda</taxon>
        <taxon>Coelurosauria</taxon>
        <taxon>Aves</taxon>
        <taxon>Neognathae</taxon>
        <taxon>Galloanserae</taxon>
        <taxon>Galliformes</taxon>
        <taxon>Phasianidae</taxon>
        <taxon>Phasianinae</taxon>
        <taxon>Phasianus</taxon>
    </lineage>
</organism>
<evidence type="ECO:0008006" key="4">
    <source>
        <dbReference type="Google" id="ProtNLM"/>
    </source>
</evidence>
<dbReference type="InterPro" id="IPR026657">
    <property type="entry name" value="DDA3/GTSE-1"/>
</dbReference>
<dbReference type="Ensembl" id="ENSPCLT00000025880.1">
    <property type="protein sequence ID" value="ENSPCLP00000019416.1"/>
    <property type="gene ID" value="ENSPCLG00000016281.1"/>
</dbReference>
<feature type="region of interest" description="Disordered" evidence="1">
    <location>
        <begin position="74"/>
        <end position="97"/>
    </location>
</feature>
<dbReference type="GO" id="GO:0005876">
    <property type="term" value="C:spindle microtubule"/>
    <property type="evidence" value="ECO:0007669"/>
    <property type="project" value="TreeGrafter"/>
</dbReference>
<feature type="region of interest" description="Disordered" evidence="1">
    <location>
        <begin position="114"/>
        <end position="277"/>
    </location>
</feature>
<dbReference type="PANTHER" id="PTHR21584:SF1">
    <property type="entry name" value="PROLINE_SERINE-RICH COILED-COIL PROTEIN 1"/>
    <property type="match status" value="1"/>
</dbReference>
<evidence type="ECO:0000313" key="2">
    <source>
        <dbReference type="Ensembl" id="ENSPCLP00000019416.1"/>
    </source>
</evidence>
<dbReference type="Proteomes" id="UP000472261">
    <property type="component" value="Unplaced"/>
</dbReference>
<feature type="compositionally biased region" description="Acidic residues" evidence="1">
    <location>
        <begin position="33"/>
        <end position="42"/>
    </location>
</feature>
<dbReference type="GO" id="GO:0000922">
    <property type="term" value="C:spindle pole"/>
    <property type="evidence" value="ECO:0007669"/>
    <property type="project" value="TreeGrafter"/>
</dbReference>
<feature type="region of interest" description="Disordered" evidence="1">
    <location>
        <begin position="26"/>
        <end position="57"/>
    </location>
</feature>
<feature type="compositionally biased region" description="Low complexity" evidence="1">
    <location>
        <begin position="154"/>
        <end position="166"/>
    </location>
</feature>
<dbReference type="GO" id="GO:0008017">
    <property type="term" value="F:microtubule binding"/>
    <property type="evidence" value="ECO:0007669"/>
    <property type="project" value="TreeGrafter"/>
</dbReference>
<protein>
    <recommendedName>
        <fullName evidence="4">G2 and S phase-expressed protein 1 N-terminal domain-containing protein</fullName>
    </recommendedName>
</protein>
<proteinExistence type="predicted"/>
<keyword evidence="3" id="KW-1185">Reference proteome</keyword>